<feature type="transmembrane region" description="Helical" evidence="1">
    <location>
        <begin position="203"/>
        <end position="223"/>
    </location>
</feature>
<reference evidence="3 4" key="2">
    <citation type="submission" date="2018-07" db="EMBL/GenBank/DDBJ databases">
        <title>Pontibacter sp. 2b14 genomic sequence and assembly.</title>
        <authorList>
            <person name="Du Z.-J."/>
        </authorList>
    </citation>
    <scope>NUCLEOTIDE SEQUENCE [LARGE SCALE GENOMIC DNA]</scope>
    <source>
        <strain evidence="3 4">2b14</strain>
    </source>
</reference>
<keyword evidence="1" id="KW-1133">Transmembrane helix</keyword>
<feature type="transmembrane region" description="Helical" evidence="1">
    <location>
        <begin position="21"/>
        <end position="40"/>
    </location>
</feature>
<dbReference type="SUPFAM" id="SSF55874">
    <property type="entry name" value="ATPase domain of HSP90 chaperone/DNA topoisomerase II/histidine kinase"/>
    <property type="match status" value="1"/>
</dbReference>
<dbReference type="Pfam" id="PF06580">
    <property type="entry name" value="His_kinase"/>
    <property type="match status" value="1"/>
</dbReference>
<evidence type="ECO:0000256" key="1">
    <source>
        <dbReference type="SAM" id="Phobius"/>
    </source>
</evidence>
<dbReference type="InterPro" id="IPR036890">
    <property type="entry name" value="HATPase_C_sf"/>
</dbReference>
<keyword evidence="3" id="KW-0418">Kinase</keyword>
<name>A0A364RF66_9BACT</name>
<reference evidence="3 4" key="1">
    <citation type="submission" date="2018-06" db="EMBL/GenBank/DDBJ databases">
        <authorList>
            <person name="Liu Z.-W."/>
        </authorList>
    </citation>
    <scope>NUCLEOTIDE SEQUENCE [LARGE SCALE GENOMIC DNA]</scope>
    <source>
        <strain evidence="3 4">2b14</strain>
    </source>
</reference>
<feature type="transmembrane region" description="Helical" evidence="1">
    <location>
        <begin position="269"/>
        <end position="291"/>
    </location>
</feature>
<protein>
    <submittedName>
        <fullName evidence="3">Sensor histidine kinase</fullName>
    </submittedName>
</protein>
<feature type="transmembrane region" description="Helical" evidence="1">
    <location>
        <begin position="91"/>
        <end position="112"/>
    </location>
</feature>
<dbReference type="AlphaFoldDB" id="A0A364RF66"/>
<dbReference type="Gene3D" id="3.30.565.10">
    <property type="entry name" value="Histidine kinase-like ATPase, C-terminal domain"/>
    <property type="match status" value="1"/>
</dbReference>
<evidence type="ECO:0000313" key="3">
    <source>
        <dbReference type="EMBL" id="RAU82806.1"/>
    </source>
</evidence>
<feature type="transmembrane region" description="Helical" evidence="1">
    <location>
        <begin position="142"/>
        <end position="163"/>
    </location>
</feature>
<dbReference type="GO" id="GO:0000155">
    <property type="term" value="F:phosphorelay sensor kinase activity"/>
    <property type="evidence" value="ECO:0007669"/>
    <property type="project" value="InterPro"/>
</dbReference>
<evidence type="ECO:0000259" key="2">
    <source>
        <dbReference type="Pfam" id="PF06580"/>
    </source>
</evidence>
<accession>A0A364RF66</accession>
<feature type="transmembrane region" description="Helical" evidence="1">
    <location>
        <begin position="175"/>
        <end position="197"/>
    </location>
</feature>
<feature type="domain" description="Signal transduction histidine kinase internal region" evidence="2">
    <location>
        <begin position="313"/>
        <end position="390"/>
    </location>
</feature>
<sequence>MNQITMKSFLAEPLQRNKAELWVATSLYFLVLFTLTTGSGHNMPDFREANVRFNYFEHYFWPQLVRYTLLYLAFLFMNFKVMPRLIRKEKVWLNVFLTLLTFVAVGLVIGILNTYTQAYLFVRFSGEQEVYDHLFQGSFYTAFWLLLMFGFYSAIKYIGLYLLSNSDAIQTKYHILTKDVLIAFIISMVNVFVLLALDAEEEITALCAVLSLYAILLYCLSFYTFIPKALQAKRPGRSYAWKVLLLVALTSFPIVLMLLPVFYDEDSAIGITAFNAVFQLVVVAPVIWSLYKRQAKGKEEVYVLRKELGRSNANLDFLRSQINPHFLFNALNTLYGTALQENSERTAQGIQMLGDMMRFMLHENHQQKILLSREIEYLQNYIELQLLRTSSSPNIVIETKIDEVLTEKYIAPMLLIPFVENAFKHGVSLQHRSWIKITLHCDENKLYFDVYNSKHTRSDQDPEKDRSGIGLSNVKQRLELLYPAKQELIIRETPDEFFVHLTLQL</sequence>
<keyword evidence="1" id="KW-0472">Membrane</keyword>
<dbReference type="GO" id="GO:0016020">
    <property type="term" value="C:membrane"/>
    <property type="evidence" value="ECO:0007669"/>
    <property type="project" value="InterPro"/>
</dbReference>
<proteinExistence type="predicted"/>
<dbReference type="PANTHER" id="PTHR34220:SF7">
    <property type="entry name" value="SENSOR HISTIDINE KINASE YPDA"/>
    <property type="match status" value="1"/>
</dbReference>
<dbReference type="Proteomes" id="UP000251692">
    <property type="component" value="Unassembled WGS sequence"/>
</dbReference>
<organism evidence="3 4">
    <name type="scientific">Pontibacter arcticus</name>
    <dbReference type="NCBI Taxonomy" id="2080288"/>
    <lineage>
        <taxon>Bacteria</taxon>
        <taxon>Pseudomonadati</taxon>
        <taxon>Bacteroidota</taxon>
        <taxon>Cytophagia</taxon>
        <taxon>Cytophagales</taxon>
        <taxon>Hymenobacteraceae</taxon>
        <taxon>Pontibacter</taxon>
    </lineage>
</organism>
<keyword evidence="3" id="KW-0808">Transferase</keyword>
<feature type="transmembrane region" description="Helical" evidence="1">
    <location>
        <begin position="243"/>
        <end position="263"/>
    </location>
</feature>
<dbReference type="RefSeq" id="WP_112304955.1">
    <property type="nucleotide sequence ID" value="NZ_QMDV01000002.1"/>
</dbReference>
<dbReference type="InterPro" id="IPR050640">
    <property type="entry name" value="Bact_2-comp_sensor_kinase"/>
</dbReference>
<comment type="caution">
    <text evidence="3">The sequence shown here is derived from an EMBL/GenBank/DDBJ whole genome shotgun (WGS) entry which is preliminary data.</text>
</comment>
<keyword evidence="4" id="KW-1185">Reference proteome</keyword>
<feature type="transmembrane region" description="Helical" evidence="1">
    <location>
        <begin position="60"/>
        <end position="79"/>
    </location>
</feature>
<dbReference type="EMBL" id="QMDV01000002">
    <property type="protein sequence ID" value="RAU82806.1"/>
    <property type="molecule type" value="Genomic_DNA"/>
</dbReference>
<dbReference type="InterPro" id="IPR010559">
    <property type="entry name" value="Sig_transdc_His_kin_internal"/>
</dbReference>
<gene>
    <name evidence="3" type="ORF">DP923_06015</name>
</gene>
<evidence type="ECO:0000313" key="4">
    <source>
        <dbReference type="Proteomes" id="UP000251692"/>
    </source>
</evidence>
<keyword evidence="1" id="KW-0812">Transmembrane</keyword>
<dbReference type="OrthoDB" id="9792992at2"/>
<dbReference type="PANTHER" id="PTHR34220">
    <property type="entry name" value="SENSOR HISTIDINE KINASE YPDA"/>
    <property type="match status" value="1"/>
</dbReference>